<feature type="transmembrane region" description="Helical" evidence="9">
    <location>
        <begin position="58"/>
        <end position="82"/>
    </location>
</feature>
<evidence type="ECO:0000256" key="1">
    <source>
        <dbReference type="ARBA" id="ARBA00004651"/>
    </source>
</evidence>
<feature type="transmembrane region" description="Helical" evidence="9">
    <location>
        <begin position="31"/>
        <end position="52"/>
    </location>
</feature>
<evidence type="ECO:0000256" key="8">
    <source>
        <dbReference type="SAM" id="MobiDB-lite"/>
    </source>
</evidence>
<keyword evidence="4 9" id="KW-0812">Transmembrane</keyword>
<evidence type="ECO:0000256" key="6">
    <source>
        <dbReference type="ARBA" id="ARBA00023136"/>
    </source>
</evidence>
<accession>A0A941EGZ4</accession>
<feature type="coiled-coil region" evidence="7">
    <location>
        <begin position="130"/>
        <end position="160"/>
    </location>
</feature>
<comment type="subcellular location">
    <subcellularLocation>
        <location evidence="1">Cell membrane</location>
        <topology evidence="1">Multi-pass membrane protein</topology>
    </subcellularLocation>
</comment>
<protein>
    <submittedName>
        <fullName evidence="10">NADH-quinone oxidoreductase subunit K</fullName>
        <ecNumber evidence="10">1.6.5.11</ecNumber>
    </submittedName>
</protein>
<dbReference type="GO" id="GO:0016491">
    <property type="term" value="F:oxidoreductase activity"/>
    <property type="evidence" value="ECO:0007669"/>
    <property type="project" value="UniProtKB-KW"/>
</dbReference>
<organism evidence="10 11">
    <name type="scientific">Actinospica acidithermotolerans</name>
    <dbReference type="NCBI Taxonomy" id="2828514"/>
    <lineage>
        <taxon>Bacteria</taxon>
        <taxon>Bacillati</taxon>
        <taxon>Actinomycetota</taxon>
        <taxon>Actinomycetes</taxon>
        <taxon>Catenulisporales</taxon>
        <taxon>Actinospicaceae</taxon>
        <taxon>Actinospica</taxon>
    </lineage>
</organism>
<evidence type="ECO:0000256" key="7">
    <source>
        <dbReference type="SAM" id="Coils"/>
    </source>
</evidence>
<dbReference type="EC" id="1.6.5.11" evidence="10"/>
<dbReference type="AlphaFoldDB" id="A0A941EGZ4"/>
<keyword evidence="11" id="KW-1185">Reference proteome</keyword>
<feature type="region of interest" description="Disordered" evidence="8">
    <location>
        <begin position="170"/>
        <end position="192"/>
    </location>
</feature>
<keyword evidence="6 9" id="KW-0472">Membrane</keyword>
<dbReference type="Gene3D" id="1.10.287.3510">
    <property type="match status" value="1"/>
</dbReference>
<evidence type="ECO:0000256" key="4">
    <source>
        <dbReference type="ARBA" id="ARBA00022692"/>
    </source>
</evidence>
<dbReference type="PANTHER" id="PTHR34583:SF2">
    <property type="entry name" value="ANTIPORTER SUBUNIT MNHC2-RELATED"/>
    <property type="match status" value="1"/>
</dbReference>
<proteinExistence type="inferred from homology"/>
<evidence type="ECO:0000256" key="5">
    <source>
        <dbReference type="ARBA" id="ARBA00022989"/>
    </source>
</evidence>
<keyword evidence="10" id="KW-0560">Oxidoreductase</keyword>
<sequence length="192" mass="21051">MSAASLTLIFTGGLMVTCGVYQLMAQSLTRLVLGLIVAGNGLNVLILAAGGLGPADVLTQAMILTAIVITLGMAAFLLALAYRSWQLNGDDLVQDDVEDRRIARAAHREDLAGDLRTQRAAYRADRRAAREASRARKKELREALREARRELRARARLQRAIAARAEDYEYLEEETESDTDFERPPANRGGPA</sequence>
<feature type="transmembrane region" description="Helical" evidence="9">
    <location>
        <begin position="6"/>
        <end position="24"/>
    </location>
</feature>
<comment type="similarity">
    <text evidence="2">Belongs to the CPA3 antiporters (TC 2.A.63) subunit C family.</text>
</comment>
<dbReference type="PANTHER" id="PTHR34583">
    <property type="entry name" value="ANTIPORTER SUBUNIT MNHC2-RELATED"/>
    <property type="match status" value="1"/>
</dbReference>
<evidence type="ECO:0000256" key="9">
    <source>
        <dbReference type="SAM" id="Phobius"/>
    </source>
</evidence>
<dbReference type="EMBL" id="JAGSOH010000069">
    <property type="protein sequence ID" value="MBR7828894.1"/>
    <property type="molecule type" value="Genomic_DNA"/>
</dbReference>
<gene>
    <name evidence="10" type="ORF">KDK95_21470</name>
</gene>
<dbReference type="InterPro" id="IPR039428">
    <property type="entry name" value="NUOK/Mnh_C1-like"/>
</dbReference>
<evidence type="ECO:0000256" key="2">
    <source>
        <dbReference type="ARBA" id="ARBA00010388"/>
    </source>
</evidence>
<dbReference type="Proteomes" id="UP000676325">
    <property type="component" value="Unassembled WGS sequence"/>
</dbReference>
<keyword evidence="7" id="KW-0175">Coiled coil</keyword>
<evidence type="ECO:0000313" key="11">
    <source>
        <dbReference type="Proteomes" id="UP000676325"/>
    </source>
</evidence>
<evidence type="ECO:0000313" key="10">
    <source>
        <dbReference type="EMBL" id="MBR7828894.1"/>
    </source>
</evidence>
<dbReference type="GO" id="GO:0005886">
    <property type="term" value="C:plasma membrane"/>
    <property type="evidence" value="ECO:0007669"/>
    <property type="project" value="UniProtKB-SubCell"/>
</dbReference>
<dbReference type="Pfam" id="PF00420">
    <property type="entry name" value="Oxidored_q2"/>
    <property type="match status" value="1"/>
</dbReference>
<name>A0A941EGZ4_9ACTN</name>
<evidence type="ECO:0000256" key="3">
    <source>
        <dbReference type="ARBA" id="ARBA00022475"/>
    </source>
</evidence>
<reference evidence="10" key="1">
    <citation type="submission" date="2021-04" db="EMBL/GenBank/DDBJ databases">
        <title>Genome based classification of Actinospica acidithermotolerans sp. nov., an actinobacterium isolated from an Indonesian hot spring.</title>
        <authorList>
            <person name="Kusuma A.B."/>
            <person name="Putra K.E."/>
            <person name="Nafisah S."/>
            <person name="Loh J."/>
            <person name="Nouioui I."/>
            <person name="Goodfellow M."/>
        </authorList>
    </citation>
    <scope>NUCLEOTIDE SEQUENCE</scope>
    <source>
        <strain evidence="10">MGRD01-02</strain>
    </source>
</reference>
<keyword evidence="3" id="KW-1003">Cell membrane</keyword>
<dbReference type="RefSeq" id="WP_212520029.1">
    <property type="nucleotide sequence ID" value="NZ_JAGSOH010000069.1"/>
</dbReference>
<comment type="caution">
    <text evidence="10">The sequence shown here is derived from an EMBL/GenBank/DDBJ whole genome shotgun (WGS) entry which is preliminary data.</text>
</comment>
<feature type="compositionally biased region" description="Acidic residues" evidence="8">
    <location>
        <begin position="170"/>
        <end position="179"/>
    </location>
</feature>
<dbReference type="InterPro" id="IPR050601">
    <property type="entry name" value="CPA3_antiporter_subunitC"/>
</dbReference>
<keyword evidence="5 9" id="KW-1133">Transmembrane helix</keyword>